<feature type="modified residue" description="N6-(pyridoxal phosphate)lysine" evidence="5">
    <location>
        <position position="242"/>
    </location>
</feature>
<feature type="binding site" evidence="5">
    <location>
        <position position="270"/>
    </location>
    <ligand>
        <name>N(2)-acetyl-L-ornithine</name>
        <dbReference type="ChEBI" id="CHEBI:57805"/>
    </ligand>
</feature>
<dbReference type="CDD" id="cd00610">
    <property type="entry name" value="OAT_like"/>
    <property type="match status" value="1"/>
</dbReference>
<dbReference type="HAMAP" id="MF_01107">
    <property type="entry name" value="ArgD_aminotrans_3"/>
    <property type="match status" value="1"/>
</dbReference>
<evidence type="ECO:0000256" key="3">
    <source>
        <dbReference type="ARBA" id="ARBA00022679"/>
    </source>
</evidence>
<gene>
    <name evidence="5" type="primary">argD</name>
    <name evidence="6" type="ORF">HELGO_WM6319</name>
</gene>
<organism evidence="6">
    <name type="scientific">uncultured Thiotrichaceae bacterium</name>
    <dbReference type="NCBI Taxonomy" id="298394"/>
    <lineage>
        <taxon>Bacteria</taxon>
        <taxon>Pseudomonadati</taxon>
        <taxon>Pseudomonadota</taxon>
        <taxon>Gammaproteobacteria</taxon>
        <taxon>Thiotrichales</taxon>
        <taxon>Thiotrichaceae</taxon>
        <taxon>environmental samples</taxon>
    </lineage>
</organism>
<dbReference type="NCBIfam" id="TIGR00707">
    <property type="entry name" value="argD"/>
    <property type="match status" value="1"/>
</dbReference>
<name>A0A6S6TGF2_9GAMM</name>
<comment type="cofactor">
    <cofactor evidence="5">
        <name>pyridoxal 5'-phosphate</name>
        <dbReference type="ChEBI" id="CHEBI:597326"/>
    </cofactor>
    <text evidence="5">Binds 1 pyridoxal phosphate per subunit.</text>
</comment>
<comment type="subcellular location">
    <subcellularLocation>
        <location evidence="5">Cytoplasm</location>
    </subcellularLocation>
</comment>
<dbReference type="InterPro" id="IPR049704">
    <property type="entry name" value="Aminotrans_3_PPA_site"/>
</dbReference>
<keyword evidence="5" id="KW-0963">Cytoplasm</keyword>
<evidence type="ECO:0000256" key="1">
    <source>
        <dbReference type="ARBA" id="ARBA00022576"/>
    </source>
</evidence>
<dbReference type="FunFam" id="3.40.640.10:FF:000004">
    <property type="entry name" value="Acetylornithine aminotransferase"/>
    <property type="match status" value="1"/>
</dbReference>
<evidence type="ECO:0000256" key="2">
    <source>
        <dbReference type="ARBA" id="ARBA00022605"/>
    </source>
</evidence>
<comment type="pathway">
    <text evidence="5">Amino-acid biosynthesis; L-arginine biosynthesis; N(2)-acetyl-L-ornithine from L-glutamate: step 4/4.</text>
</comment>
<dbReference type="InterPro" id="IPR005814">
    <property type="entry name" value="Aminotrans_3"/>
</dbReference>
<dbReference type="GO" id="GO:0006526">
    <property type="term" value="P:L-arginine biosynthetic process"/>
    <property type="evidence" value="ECO:0007669"/>
    <property type="project" value="UniProtKB-UniRule"/>
</dbReference>
<evidence type="ECO:0000256" key="4">
    <source>
        <dbReference type="ARBA" id="ARBA00022898"/>
    </source>
</evidence>
<dbReference type="GO" id="GO:0030170">
    <property type="term" value="F:pyridoxal phosphate binding"/>
    <property type="evidence" value="ECO:0007669"/>
    <property type="project" value="InterPro"/>
</dbReference>
<dbReference type="InterPro" id="IPR015424">
    <property type="entry name" value="PyrdxlP-dep_Trfase"/>
</dbReference>
<dbReference type="AlphaFoldDB" id="A0A6S6TGF2"/>
<comment type="similarity">
    <text evidence="5">Belongs to the class-III pyridoxal-phosphate-dependent aminotransferase family. ArgD subfamily.</text>
</comment>
<dbReference type="GO" id="GO:0003992">
    <property type="term" value="F:N2-acetyl-L-ornithine:2-oxoglutarate 5-aminotransferase activity"/>
    <property type="evidence" value="ECO:0007669"/>
    <property type="project" value="UniProtKB-UniRule"/>
</dbReference>
<keyword evidence="4 5" id="KW-0663">Pyridoxal phosphate</keyword>
<dbReference type="UniPathway" id="UPA00068">
    <property type="reaction ID" value="UER00109"/>
</dbReference>
<evidence type="ECO:0000313" key="6">
    <source>
        <dbReference type="EMBL" id="CAA6822191.1"/>
    </source>
</evidence>
<keyword evidence="2 5" id="KW-0028">Amino-acid biosynthesis</keyword>
<reference evidence="6" key="1">
    <citation type="submission" date="2020-01" db="EMBL/GenBank/DDBJ databases">
        <authorList>
            <person name="Meier V. D."/>
            <person name="Meier V D."/>
        </authorList>
    </citation>
    <scope>NUCLEOTIDE SEQUENCE</scope>
    <source>
        <strain evidence="6">HLG_WM_MAG_07</strain>
    </source>
</reference>
<feature type="binding site" evidence="5">
    <location>
        <position position="128"/>
    </location>
    <ligand>
        <name>pyridoxal 5'-phosphate</name>
        <dbReference type="ChEBI" id="CHEBI:597326"/>
    </ligand>
</feature>
<feature type="binding site" evidence="5">
    <location>
        <begin position="96"/>
        <end position="97"/>
    </location>
    <ligand>
        <name>pyridoxal 5'-phosphate</name>
        <dbReference type="ChEBI" id="CHEBI:597326"/>
    </ligand>
</feature>
<dbReference type="PANTHER" id="PTHR11986">
    <property type="entry name" value="AMINOTRANSFERASE CLASS III"/>
    <property type="match status" value="1"/>
</dbReference>
<dbReference type="GO" id="GO:0042802">
    <property type="term" value="F:identical protein binding"/>
    <property type="evidence" value="ECO:0007669"/>
    <property type="project" value="TreeGrafter"/>
</dbReference>
<accession>A0A6S6TGF2</accession>
<comment type="subunit">
    <text evidence="5">Homodimer.</text>
</comment>
<dbReference type="NCBIfam" id="NF002325">
    <property type="entry name" value="PRK01278.1"/>
    <property type="match status" value="1"/>
</dbReference>
<dbReference type="PANTHER" id="PTHR11986:SF79">
    <property type="entry name" value="ACETYLORNITHINE AMINOTRANSFERASE, MITOCHONDRIAL"/>
    <property type="match status" value="1"/>
</dbReference>
<keyword evidence="1 5" id="KW-0032">Aminotransferase</keyword>
<comment type="catalytic activity">
    <reaction evidence="5">
        <text>N(2)-acetyl-L-ornithine + 2-oxoglutarate = N-acetyl-L-glutamate 5-semialdehyde + L-glutamate</text>
        <dbReference type="Rhea" id="RHEA:18049"/>
        <dbReference type="ChEBI" id="CHEBI:16810"/>
        <dbReference type="ChEBI" id="CHEBI:29123"/>
        <dbReference type="ChEBI" id="CHEBI:29985"/>
        <dbReference type="ChEBI" id="CHEBI:57805"/>
        <dbReference type="EC" id="2.6.1.11"/>
    </reaction>
</comment>
<feature type="binding site" evidence="5">
    <location>
        <position position="271"/>
    </location>
    <ligand>
        <name>pyridoxal 5'-phosphate</name>
        <dbReference type="ChEBI" id="CHEBI:597326"/>
    </ligand>
</feature>
<feature type="binding site" evidence="5">
    <location>
        <begin position="213"/>
        <end position="216"/>
    </location>
    <ligand>
        <name>pyridoxal 5'-phosphate</name>
        <dbReference type="ChEBI" id="CHEBI:597326"/>
    </ligand>
</feature>
<feature type="binding site" evidence="5">
    <location>
        <position position="131"/>
    </location>
    <ligand>
        <name>N(2)-acetyl-L-ornithine</name>
        <dbReference type="ChEBI" id="CHEBI:57805"/>
    </ligand>
</feature>
<dbReference type="SUPFAM" id="SSF53383">
    <property type="entry name" value="PLP-dependent transferases"/>
    <property type="match status" value="1"/>
</dbReference>
<dbReference type="Gene3D" id="3.40.640.10">
    <property type="entry name" value="Type I PLP-dependent aspartate aminotransferase-like (Major domain)"/>
    <property type="match status" value="1"/>
</dbReference>
<dbReference type="Pfam" id="PF00202">
    <property type="entry name" value="Aminotran_3"/>
    <property type="match status" value="1"/>
</dbReference>
<evidence type="ECO:0000256" key="5">
    <source>
        <dbReference type="HAMAP-Rule" id="MF_01107"/>
    </source>
</evidence>
<comment type="miscellaneous">
    <text evidence="5">May also have succinyldiaminopimelate aminotransferase activity, thus carrying out the corresponding step in lysine biosynthesis.</text>
</comment>
<dbReference type="InterPro" id="IPR015422">
    <property type="entry name" value="PyrdxlP-dep_Trfase_small"/>
</dbReference>
<dbReference type="PROSITE" id="PS00600">
    <property type="entry name" value="AA_TRANSFER_CLASS_3"/>
    <property type="match status" value="1"/>
</dbReference>
<keyword evidence="3 5" id="KW-0808">Transferase</keyword>
<dbReference type="GO" id="GO:0005737">
    <property type="term" value="C:cytoplasm"/>
    <property type="evidence" value="ECO:0007669"/>
    <property type="project" value="UniProtKB-SubCell"/>
</dbReference>
<protein>
    <recommendedName>
        <fullName evidence="5">Acetylornithine aminotransferase</fullName>
        <shortName evidence="5">ACOAT</shortName>
        <ecNumber evidence="5">2.6.1.11</ecNumber>
    </recommendedName>
</protein>
<dbReference type="InterPro" id="IPR015421">
    <property type="entry name" value="PyrdxlP-dep_Trfase_major"/>
</dbReference>
<dbReference type="EMBL" id="CACVAY010000110">
    <property type="protein sequence ID" value="CAA6822191.1"/>
    <property type="molecule type" value="Genomic_DNA"/>
</dbReference>
<sequence>MSDAIMATYSRLPVTFTKGADARLWDTEDREYVDALSGIAVCSLGHAHPEIAKAISDQAHTLIHTSNLYGIEPQEKLASKLAQLSGMEQVFFSNSGTEANEAAIKLARRYGSGKGVSLPKIIVVEGSFHGRTMAALSATGNKKIQEGFAPLLEGFVHVPYNDLSAIEVAMDDQVVAIMVEPIQGEGGINIPDEGYLKSIRQLCNKHGCLMILDEIQAGMCRTGTWFGYQHEDVTPDVVTLAKALGNGVPIGAMLARGEAVGVLVAGTHGSTFGGNFLACRTALTVVEVMERDAMAARAKELGEYFLKGFASLAELSGVKDVRGKGLMLGIELEKDCPELVLQALEAGLLINVTAGSVIRLLPPIVMTNEQADSVIETVSRLVKEFIA</sequence>
<dbReference type="EC" id="2.6.1.11" evidence="5"/>
<dbReference type="InterPro" id="IPR050103">
    <property type="entry name" value="Class-III_PLP-dep_AT"/>
</dbReference>
<dbReference type="Gene3D" id="3.90.1150.10">
    <property type="entry name" value="Aspartate Aminotransferase, domain 1"/>
    <property type="match status" value="1"/>
</dbReference>
<keyword evidence="5" id="KW-0055">Arginine biosynthesis</keyword>
<dbReference type="PIRSF" id="PIRSF000521">
    <property type="entry name" value="Transaminase_4ab_Lys_Orn"/>
    <property type="match status" value="1"/>
</dbReference>
<proteinExistence type="inferred from homology"/>
<dbReference type="InterPro" id="IPR004636">
    <property type="entry name" value="AcOrn/SuccOrn_fam"/>
</dbReference>